<name>A0A848J0E3_9BACT</name>
<organism evidence="2 3">
    <name type="scientific">Marinigracilibium pacificum</name>
    <dbReference type="NCBI Taxonomy" id="2729599"/>
    <lineage>
        <taxon>Bacteria</taxon>
        <taxon>Pseudomonadati</taxon>
        <taxon>Bacteroidota</taxon>
        <taxon>Cytophagia</taxon>
        <taxon>Cytophagales</taxon>
        <taxon>Flammeovirgaceae</taxon>
        <taxon>Marinigracilibium</taxon>
    </lineage>
</organism>
<feature type="region of interest" description="Disordered" evidence="1">
    <location>
        <begin position="238"/>
        <end position="278"/>
    </location>
</feature>
<evidence type="ECO:0000313" key="2">
    <source>
        <dbReference type="EMBL" id="NMM49306.1"/>
    </source>
</evidence>
<gene>
    <name evidence="2" type="ORF">HH304_12920</name>
</gene>
<accession>A0A848J0E3</accession>
<evidence type="ECO:0000313" key="3">
    <source>
        <dbReference type="Proteomes" id="UP000559010"/>
    </source>
</evidence>
<dbReference type="RefSeq" id="WP_169682295.1">
    <property type="nucleotide sequence ID" value="NZ_JABBNU010000007.1"/>
</dbReference>
<comment type="caution">
    <text evidence="2">The sequence shown here is derived from an EMBL/GenBank/DDBJ whole genome shotgun (WGS) entry which is preliminary data.</text>
</comment>
<dbReference type="AlphaFoldDB" id="A0A848J0E3"/>
<dbReference type="EMBL" id="JABBNU010000007">
    <property type="protein sequence ID" value="NMM49306.1"/>
    <property type="molecule type" value="Genomic_DNA"/>
</dbReference>
<evidence type="ECO:0000256" key="1">
    <source>
        <dbReference type="SAM" id="MobiDB-lite"/>
    </source>
</evidence>
<keyword evidence="3" id="KW-1185">Reference proteome</keyword>
<sequence length="278" mass="32696">MRPYSLVIFFVLTASLLQSCQEKMTCAAFQSYYILDEEARQERFSYFSDSTSPKMTASVRKTDYGLISPSMYLNIVKRNEYKKRSADMRTIPMEVVYPKEHEEDSVFEFDEGDVPKTQRENRYEMDADPDRQLIDTASYYTPKEEKPIVANGNQEKNKYNIDQMSYMWLIGNDILEERQSKIDSVWTDYLDSQNNEKKKFDEGGAFDEVDELGEPMGDAVDEEAAPKKKWWQFWKKSGNKEKKKKEKKKKKSDEEVEEESEAVPFEQEEQVDDDDGFK</sequence>
<feature type="compositionally biased region" description="Acidic residues" evidence="1">
    <location>
        <begin position="204"/>
        <end position="223"/>
    </location>
</feature>
<feature type="compositionally biased region" description="Basic residues" evidence="1">
    <location>
        <begin position="241"/>
        <end position="250"/>
    </location>
</feature>
<reference evidence="2 3" key="1">
    <citation type="submission" date="2020-04" db="EMBL/GenBank/DDBJ databases">
        <title>Flammeovirgaceae bacterium KN852 isolated from deep sea.</title>
        <authorList>
            <person name="Zhang D.-C."/>
        </authorList>
    </citation>
    <scope>NUCLEOTIDE SEQUENCE [LARGE SCALE GENOMIC DNA]</scope>
    <source>
        <strain evidence="2 3">KN852</strain>
    </source>
</reference>
<proteinExistence type="predicted"/>
<dbReference type="Proteomes" id="UP000559010">
    <property type="component" value="Unassembled WGS sequence"/>
</dbReference>
<protein>
    <submittedName>
        <fullName evidence="2">Uncharacterized protein</fullName>
    </submittedName>
</protein>
<feature type="compositionally biased region" description="Acidic residues" evidence="1">
    <location>
        <begin position="254"/>
        <end position="278"/>
    </location>
</feature>
<dbReference type="PROSITE" id="PS51257">
    <property type="entry name" value="PROKAR_LIPOPROTEIN"/>
    <property type="match status" value="1"/>
</dbReference>
<feature type="region of interest" description="Disordered" evidence="1">
    <location>
        <begin position="196"/>
        <end position="226"/>
    </location>
</feature>